<dbReference type="PIRSF" id="PIRSF005902">
    <property type="entry name" value="DNase_TatD"/>
    <property type="match status" value="1"/>
</dbReference>
<dbReference type="Gene3D" id="3.20.20.140">
    <property type="entry name" value="Metal-dependent hydrolases"/>
    <property type="match status" value="1"/>
</dbReference>
<dbReference type="Proteomes" id="UP000761534">
    <property type="component" value="Unassembled WGS sequence"/>
</dbReference>
<evidence type="ECO:0000256" key="2">
    <source>
        <dbReference type="SAM" id="MobiDB-lite"/>
    </source>
</evidence>
<protein>
    <submittedName>
        <fullName evidence="3">Uncharacterized protein</fullName>
    </submittedName>
</protein>
<evidence type="ECO:0000313" key="4">
    <source>
        <dbReference type="Proteomes" id="UP000761534"/>
    </source>
</evidence>
<feature type="binding site" evidence="1">
    <location>
        <position position="10"/>
    </location>
    <ligand>
        <name>a divalent metal cation</name>
        <dbReference type="ChEBI" id="CHEBI:60240"/>
        <label>1</label>
    </ligand>
</feature>
<feature type="binding site" evidence="1">
    <location>
        <position position="127"/>
    </location>
    <ligand>
        <name>a divalent metal cation</name>
        <dbReference type="ChEBI" id="CHEBI:60240"/>
        <label>1</label>
    </ligand>
</feature>
<feature type="compositionally biased region" description="Polar residues" evidence="2">
    <location>
        <begin position="302"/>
        <end position="314"/>
    </location>
</feature>
<dbReference type="EMBL" id="SWFS01000319">
    <property type="protein sequence ID" value="KAA8910219.1"/>
    <property type="molecule type" value="Genomic_DNA"/>
</dbReference>
<dbReference type="SUPFAM" id="SSF51556">
    <property type="entry name" value="Metallo-dependent hydrolases"/>
    <property type="match status" value="1"/>
</dbReference>
<dbReference type="InterPro" id="IPR032466">
    <property type="entry name" value="Metal_Hydrolase"/>
</dbReference>
<sequence>MGQLTLCDAHCHPTDDPNSLDLIPKMQTSKLTLMATRLDDIDLVHSAAQRYPDKVIPAFGYHPWFSHLVYLTEEPPKSSYEHYCKVLTPTPTEEFVNSELPFPASFEEHLKKIKRYLEMHPNAILGEAGLDKAFRLPQKHGDKKLSPYKVDMGHQQEVFKRQLSVAVDLGRPVSVHGVQCQNAVYECIMSHPPPSVCLHSYTGSPQFLQSNWLNKKLRKRQPQVFVSCSVLINIPTQAKMDALAESIPSDRILSESDYHAAGDLIDEYVYQSLSSIASAYKMGIEQAAEAVSQNYSRFVKTSAQQGNIEHNPTLSEADPGV</sequence>
<feature type="region of interest" description="Disordered" evidence="2">
    <location>
        <begin position="302"/>
        <end position="321"/>
    </location>
</feature>
<dbReference type="VEuPathDB" id="FungiDB:TRICI_004237"/>
<dbReference type="GO" id="GO:0046872">
    <property type="term" value="F:metal ion binding"/>
    <property type="evidence" value="ECO:0007669"/>
    <property type="project" value="UniProtKB-KW"/>
</dbReference>
<dbReference type="InterPro" id="IPR001130">
    <property type="entry name" value="TatD-like"/>
</dbReference>
<comment type="caution">
    <text evidence="3">The sequence shown here is derived from an EMBL/GenBank/DDBJ whole genome shotgun (WGS) entry which is preliminary data.</text>
</comment>
<feature type="binding site" evidence="1">
    <location>
        <position position="257"/>
    </location>
    <ligand>
        <name>a divalent metal cation</name>
        <dbReference type="ChEBI" id="CHEBI:60240"/>
        <label>1</label>
    </ligand>
</feature>
<dbReference type="OrthoDB" id="413993at2759"/>
<keyword evidence="1" id="KW-0479">Metal-binding</keyword>
<reference evidence="3" key="1">
    <citation type="journal article" date="2019" name="G3 (Bethesda)">
        <title>Genome Assemblies of Two Rare Opportunistic Yeast Pathogens: Diutina rugosa (syn. Candida rugosa) and Trichomonascus ciferrii (syn. Candida ciferrii).</title>
        <authorList>
            <person name="Mixao V."/>
            <person name="Saus E."/>
            <person name="Hansen A.P."/>
            <person name="Lass-Florl C."/>
            <person name="Gabaldon T."/>
        </authorList>
    </citation>
    <scope>NUCLEOTIDE SEQUENCE</scope>
    <source>
        <strain evidence="3">CBS 4856</strain>
    </source>
</reference>
<proteinExistence type="predicted"/>
<keyword evidence="4" id="KW-1185">Reference proteome</keyword>
<dbReference type="Pfam" id="PF01026">
    <property type="entry name" value="TatD_DNase"/>
    <property type="match status" value="1"/>
</dbReference>
<feature type="binding site" evidence="1">
    <location>
        <position position="199"/>
    </location>
    <ligand>
        <name>a divalent metal cation</name>
        <dbReference type="ChEBI" id="CHEBI:60240"/>
        <label>2</label>
    </ligand>
</feature>
<evidence type="ECO:0000313" key="3">
    <source>
        <dbReference type="EMBL" id="KAA8910219.1"/>
    </source>
</evidence>
<accession>A0A642V1K8</accession>
<dbReference type="GO" id="GO:0016788">
    <property type="term" value="F:hydrolase activity, acting on ester bonds"/>
    <property type="evidence" value="ECO:0007669"/>
    <property type="project" value="InterPro"/>
</dbReference>
<name>A0A642V1K8_9ASCO</name>
<feature type="binding site" evidence="1">
    <location>
        <position position="12"/>
    </location>
    <ligand>
        <name>a divalent metal cation</name>
        <dbReference type="ChEBI" id="CHEBI:60240"/>
        <label>1</label>
    </ligand>
</feature>
<dbReference type="PANTHER" id="PTHR47345">
    <property type="entry name" value="CUT9-INTERACTING PROTEIN SCN1"/>
    <property type="match status" value="1"/>
</dbReference>
<evidence type="ECO:0000256" key="1">
    <source>
        <dbReference type="PIRSR" id="PIRSR005902-1"/>
    </source>
</evidence>
<organism evidence="3 4">
    <name type="scientific">Trichomonascus ciferrii</name>
    <dbReference type="NCBI Taxonomy" id="44093"/>
    <lineage>
        <taxon>Eukaryota</taxon>
        <taxon>Fungi</taxon>
        <taxon>Dikarya</taxon>
        <taxon>Ascomycota</taxon>
        <taxon>Saccharomycotina</taxon>
        <taxon>Dipodascomycetes</taxon>
        <taxon>Dipodascales</taxon>
        <taxon>Trichomonascaceae</taxon>
        <taxon>Trichomonascus</taxon>
        <taxon>Trichomonascus ciferrii complex</taxon>
    </lineage>
</organism>
<dbReference type="InterPro" id="IPR053044">
    <property type="entry name" value="Metallo-hydrolase/TatD-type"/>
</dbReference>
<dbReference type="PANTHER" id="PTHR47345:SF1">
    <property type="entry name" value="CUT9-INTERACTING PROTEIN SCN1"/>
    <property type="match status" value="1"/>
</dbReference>
<feature type="binding site" evidence="1">
    <location>
        <position position="176"/>
    </location>
    <ligand>
        <name>a divalent metal cation</name>
        <dbReference type="ChEBI" id="CHEBI:60240"/>
        <label>2</label>
    </ligand>
</feature>
<dbReference type="AlphaFoldDB" id="A0A642V1K8"/>
<gene>
    <name evidence="3" type="ORF">TRICI_004237</name>
</gene>